<evidence type="ECO:0000313" key="4">
    <source>
        <dbReference type="EMBL" id="ADH63493.1"/>
    </source>
</evidence>
<dbReference type="EMBL" id="CP002042">
    <property type="protein sequence ID" value="ADH63493.1"/>
    <property type="molecule type" value="Genomic_DNA"/>
</dbReference>
<reference evidence="4 5" key="1">
    <citation type="journal article" date="2010" name="Stand. Genomic Sci.">
        <title>Complete genome sequence of Meiothermus silvanus type strain (VI-R2).</title>
        <authorList>
            <person name="Sikorski J."/>
            <person name="Tindall B.J."/>
            <person name="Lowry S."/>
            <person name="Lucas S."/>
            <person name="Nolan M."/>
            <person name="Copeland A."/>
            <person name="Glavina Del Rio T."/>
            <person name="Tice H."/>
            <person name="Cheng J.F."/>
            <person name="Han C."/>
            <person name="Pitluck S."/>
            <person name="Liolios K."/>
            <person name="Ivanova N."/>
            <person name="Mavromatis K."/>
            <person name="Mikhailova N."/>
            <person name="Pati A."/>
            <person name="Goodwin L."/>
            <person name="Chen A."/>
            <person name="Palaniappan K."/>
            <person name="Land M."/>
            <person name="Hauser L."/>
            <person name="Chang Y.J."/>
            <person name="Jeffries C.D."/>
            <person name="Rohde M."/>
            <person name="Goker M."/>
            <person name="Woyke T."/>
            <person name="Bristow J."/>
            <person name="Eisen J.A."/>
            <person name="Markowitz V."/>
            <person name="Hugenholtz P."/>
            <person name="Kyrpides N.C."/>
            <person name="Klenk H.P."/>
            <person name="Lapidus A."/>
        </authorList>
    </citation>
    <scope>NUCLEOTIDE SEQUENCE [LARGE SCALE GENOMIC DNA]</scope>
    <source>
        <strain evidence="5">ATCC 700542 / DSM 9946 / VI-R2</strain>
    </source>
</reference>
<dbReference type="Pfam" id="PF13180">
    <property type="entry name" value="PDZ_2"/>
    <property type="match status" value="1"/>
</dbReference>
<dbReference type="GO" id="GO:0006508">
    <property type="term" value="P:proteolysis"/>
    <property type="evidence" value="ECO:0007669"/>
    <property type="project" value="UniProtKB-KW"/>
</dbReference>
<sequence length="349" mass="37312">MRRGLVWGLVAVYLALWVVGIEVQRHAQIPLSAQQIQASLDKVYEQSRAASVRIETIPEGIGSGFFISSDGYVMTAYHVIEGAKVLNVRTARDEVLRAEVVGYDEPRDLAILRVRPSRAVPFLELETQRALQPRDLVLSIGNSRGDFIAPRPGIVTQLDRTLSPFFPAGLVASTMQLAPGDSGGPILNDRGKVVAIAVAIGRDENGFSSYGAPIVGLEGRIGELKAGAKRSWPYVGLNLAELSAQDIQELGLDAPPGVIFSRVLPGSAAERAGLEPTTLAITRGGQVVGQVGDIILEIDGHRVLTANEFAALVRAKEVGDKITLTVRRPSGKVEQIPIVLGPNPSQANQ</sequence>
<dbReference type="STRING" id="526227.Mesil_1607"/>
<dbReference type="SUPFAM" id="SSF50494">
    <property type="entry name" value="Trypsin-like serine proteases"/>
    <property type="match status" value="1"/>
</dbReference>
<proteinExistence type="predicted"/>
<dbReference type="InterPro" id="IPR036034">
    <property type="entry name" value="PDZ_sf"/>
</dbReference>
<feature type="domain" description="PDZ" evidence="3">
    <location>
        <begin position="239"/>
        <end position="330"/>
    </location>
</feature>
<dbReference type="InterPro" id="IPR001940">
    <property type="entry name" value="Peptidase_S1C"/>
</dbReference>
<dbReference type="PANTHER" id="PTHR43343:SF3">
    <property type="entry name" value="PROTEASE DO-LIKE 8, CHLOROPLASTIC"/>
    <property type="match status" value="1"/>
</dbReference>
<keyword evidence="5" id="KW-1185">Reference proteome</keyword>
<dbReference type="InterPro" id="IPR001478">
    <property type="entry name" value="PDZ"/>
</dbReference>
<dbReference type="RefSeq" id="WP_013158056.1">
    <property type="nucleotide sequence ID" value="NC_014212.1"/>
</dbReference>
<dbReference type="SMART" id="SM00228">
    <property type="entry name" value="PDZ"/>
    <property type="match status" value="1"/>
</dbReference>
<evidence type="ECO:0000256" key="1">
    <source>
        <dbReference type="ARBA" id="ARBA00022670"/>
    </source>
</evidence>
<dbReference type="PRINTS" id="PR00834">
    <property type="entry name" value="PROTEASES2C"/>
</dbReference>
<dbReference type="Proteomes" id="UP000001916">
    <property type="component" value="Chromosome"/>
</dbReference>
<dbReference type="Gene3D" id="2.30.42.10">
    <property type="match status" value="1"/>
</dbReference>
<evidence type="ECO:0000256" key="2">
    <source>
        <dbReference type="ARBA" id="ARBA00022801"/>
    </source>
</evidence>
<dbReference type="PROSITE" id="PS50106">
    <property type="entry name" value="PDZ"/>
    <property type="match status" value="1"/>
</dbReference>
<protein>
    <submittedName>
        <fullName evidence="4">Peptidase S1 and S6 chymotrypsin/Hap</fullName>
    </submittedName>
</protein>
<dbReference type="SUPFAM" id="SSF50156">
    <property type="entry name" value="PDZ domain-like"/>
    <property type="match status" value="1"/>
</dbReference>
<gene>
    <name evidence="4" type="ordered locus">Mesil_1607</name>
</gene>
<dbReference type="Pfam" id="PF13365">
    <property type="entry name" value="Trypsin_2"/>
    <property type="match status" value="1"/>
</dbReference>
<dbReference type="AlphaFoldDB" id="D7BFE0"/>
<dbReference type="GO" id="GO:0004252">
    <property type="term" value="F:serine-type endopeptidase activity"/>
    <property type="evidence" value="ECO:0007669"/>
    <property type="project" value="InterPro"/>
</dbReference>
<dbReference type="InterPro" id="IPR009003">
    <property type="entry name" value="Peptidase_S1_PA"/>
</dbReference>
<dbReference type="InterPro" id="IPR051201">
    <property type="entry name" value="Chloro_Bact_Ser_Proteases"/>
</dbReference>
<evidence type="ECO:0000259" key="3">
    <source>
        <dbReference type="PROSITE" id="PS50106"/>
    </source>
</evidence>
<accession>D7BFE0</accession>
<dbReference type="KEGG" id="msv:Mesil_1607"/>
<keyword evidence="2" id="KW-0378">Hydrolase</keyword>
<dbReference type="eggNOG" id="COG0265">
    <property type="taxonomic scope" value="Bacteria"/>
</dbReference>
<evidence type="ECO:0000313" key="5">
    <source>
        <dbReference type="Proteomes" id="UP000001916"/>
    </source>
</evidence>
<dbReference type="PANTHER" id="PTHR43343">
    <property type="entry name" value="PEPTIDASE S12"/>
    <property type="match status" value="1"/>
</dbReference>
<dbReference type="HOGENOM" id="CLU_020120_2_0_0"/>
<name>D7BFE0_ALLS1</name>
<organism evidence="4 5">
    <name type="scientific">Allomeiothermus silvanus (strain ATCC 700542 / DSM 9946 / NBRC 106475 / NCIMB 13440 / VI-R2)</name>
    <name type="common">Thermus silvanus</name>
    <dbReference type="NCBI Taxonomy" id="526227"/>
    <lineage>
        <taxon>Bacteria</taxon>
        <taxon>Thermotogati</taxon>
        <taxon>Deinococcota</taxon>
        <taxon>Deinococci</taxon>
        <taxon>Thermales</taxon>
        <taxon>Thermaceae</taxon>
        <taxon>Allomeiothermus</taxon>
    </lineage>
</organism>
<keyword evidence="1" id="KW-0645">Protease</keyword>
<dbReference type="Gene3D" id="2.40.10.120">
    <property type="match status" value="1"/>
</dbReference>